<dbReference type="Proteomes" id="UP001362999">
    <property type="component" value="Unassembled WGS sequence"/>
</dbReference>
<evidence type="ECO:0000313" key="2">
    <source>
        <dbReference type="EMBL" id="KAK7063495.1"/>
    </source>
</evidence>
<proteinExistence type="predicted"/>
<dbReference type="EMBL" id="JAWWNJ010000001">
    <property type="protein sequence ID" value="KAK7063495.1"/>
    <property type="molecule type" value="Genomic_DNA"/>
</dbReference>
<gene>
    <name evidence="2" type="ORF">R3P38DRAFT_3164497</name>
</gene>
<evidence type="ECO:0000313" key="3">
    <source>
        <dbReference type="Proteomes" id="UP001362999"/>
    </source>
</evidence>
<evidence type="ECO:0000256" key="1">
    <source>
        <dbReference type="SAM" id="MobiDB-lite"/>
    </source>
</evidence>
<keyword evidence="3" id="KW-1185">Reference proteome</keyword>
<feature type="region of interest" description="Disordered" evidence="1">
    <location>
        <begin position="140"/>
        <end position="160"/>
    </location>
</feature>
<reference evidence="2 3" key="1">
    <citation type="journal article" date="2024" name="J Genomics">
        <title>Draft genome sequencing and assembly of Favolaschia claudopus CIRM-BRFM 2984 isolated from oak limbs.</title>
        <authorList>
            <person name="Navarro D."/>
            <person name="Drula E."/>
            <person name="Chaduli D."/>
            <person name="Cazenave R."/>
            <person name="Ahrendt S."/>
            <person name="Wang J."/>
            <person name="Lipzen A."/>
            <person name="Daum C."/>
            <person name="Barry K."/>
            <person name="Grigoriev I.V."/>
            <person name="Favel A."/>
            <person name="Rosso M.N."/>
            <person name="Martin F."/>
        </authorList>
    </citation>
    <scope>NUCLEOTIDE SEQUENCE [LARGE SCALE GENOMIC DNA]</scope>
    <source>
        <strain evidence="2 3">CIRM-BRFM 2984</strain>
    </source>
</reference>
<accession>A0AAW0EFL7</accession>
<protein>
    <submittedName>
        <fullName evidence="2">Uncharacterized protein</fullName>
    </submittedName>
</protein>
<comment type="caution">
    <text evidence="2">The sequence shown here is derived from an EMBL/GenBank/DDBJ whole genome shotgun (WGS) entry which is preliminary data.</text>
</comment>
<name>A0AAW0EFL7_9AGAR</name>
<sequence length="230" mass="25607">MTLDVLPDIDPSRFSESTGDLRSRRIENAGRSTIATEKPYSKLDEAGACGRFPKLQPQADTLSASLPTRHLILAFLDIVKLLHIDVSTHVHFATADSYEVFDTGNERARAYPAYCTNQHPLGKRITLRLSLAHHDVKDVFGDKTSESGDEPRRMEIGGRGKAATREEWRRGYIYGRDAVHGGQIRAREEFMLRTLRAGILTDSESDSLEAALTYAGKAIRHGIERGSERA</sequence>
<organism evidence="2 3">
    <name type="scientific">Favolaschia claudopus</name>
    <dbReference type="NCBI Taxonomy" id="2862362"/>
    <lineage>
        <taxon>Eukaryota</taxon>
        <taxon>Fungi</taxon>
        <taxon>Dikarya</taxon>
        <taxon>Basidiomycota</taxon>
        <taxon>Agaricomycotina</taxon>
        <taxon>Agaricomycetes</taxon>
        <taxon>Agaricomycetidae</taxon>
        <taxon>Agaricales</taxon>
        <taxon>Marasmiineae</taxon>
        <taxon>Mycenaceae</taxon>
        <taxon>Favolaschia</taxon>
    </lineage>
</organism>
<dbReference type="AlphaFoldDB" id="A0AAW0EFL7"/>
<feature type="region of interest" description="Disordered" evidence="1">
    <location>
        <begin position="1"/>
        <end position="21"/>
    </location>
</feature>